<comment type="caution">
    <text evidence="4">The sequence shown here is derived from an EMBL/GenBank/DDBJ whole genome shotgun (WGS) entry which is preliminary data.</text>
</comment>
<feature type="compositionally biased region" description="Low complexity" evidence="1">
    <location>
        <begin position="197"/>
        <end position="226"/>
    </location>
</feature>
<reference evidence="4 5" key="1">
    <citation type="submission" date="2017-01" db="EMBL/GenBank/DDBJ databases">
        <title>Genome sequence of Rhodoferax antarcticus ANT.BR, a psychrophilic purple nonsulfur bacterium from an Antarctic microbial mat.</title>
        <authorList>
            <person name="Baker J."/>
            <person name="Riester C."/>
            <person name="Skinner B."/>
            <person name="Newell A."/>
            <person name="Swingley W."/>
            <person name="Madigan M."/>
            <person name="Jung D."/>
            <person name="Asao M."/>
            <person name="Chen M."/>
            <person name="Loughlin P."/>
            <person name="Pan H."/>
            <person name="Lin S."/>
            <person name="Li N."/>
            <person name="Shaw J."/>
            <person name="Prado M."/>
            <person name="Sherman C."/>
            <person name="Li X."/>
            <person name="Tang J."/>
            <person name="Blankenship R."/>
            <person name="Zhao T."/>
            <person name="Touchman J."/>
            <person name="Sattley M."/>
        </authorList>
    </citation>
    <scope>NUCLEOTIDE SEQUENCE [LARGE SCALE GENOMIC DNA]</scope>
    <source>
        <strain evidence="4 5">ANT.BR</strain>
    </source>
</reference>
<gene>
    <name evidence="4" type="ORF">BLL52_3265</name>
</gene>
<dbReference type="STRING" id="81479.RA876_10295"/>
<dbReference type="Gene3D" id="3.40.30.10">
    <property type="entry name" value="Glutaredoxin"/>
    <property type="match status" value="1"/>
</dbReference>
<evidence type="ECO:0000259" key="3">
    <source>
        <dbReference type="Pfam" id="PF13511"/>
    </source>
</evidence>
<feature type="region of interest" description="Disordered" evidence="1">
    <location>
        <begin position="196"/>
        <end position="234"/>
    </location>
</feature>
<name>A0A1Q8YC61_9BURK</name>
<organism evidence="4 5">
    <name type="scientific">Rhodoferax antarcticus ANT.BR</name>
    <dbReference type="NCBI Taxonomy" id="1111071"/>
    <lineage>
        <taxon>Bacteria</taxon>
        <taxon>Pseudomonadati</taxon>
        <taxon>Pseudomonadota</taxon>
        <taxon>Betaproteobacteria</taxon>
        <taxon>Burkholderiales</taxon>
        <taxon>Comamonadaceae</taxon>
        <taxon>Rhodoferax</taxon>
    </lineage>
</organism>
<dbReference type="GO" id="GO:0008794">
    <property type="term" value="F:arsenate reductase (glutaredoxin) activity"/>
    <property type="evidence" value="ECO:0007669"/>
    <property type="project" value="UniProtKB-EC"/>
</dbReference>
<sequence length="234" mass="24966">MSKHQRHHGLHGKNALQPLYSLRNVLCFCVLATLAHTSVQAQTLYRSVGPDGRITFSDKPPASAARVTPLSADGTDAGTGAANAALPYALRQVVSRYPVTLFTSKECAPCDQGRTLLRSRGIPYSEKTITSNDDAESLKRLADTSSLPLLTIGSQQIKGYSSQEWTQYLNAAGYPEESELPASYRYAEPSPLVTLKTPTTPAAAPESSATPQVAPAAAAPRTRVTPNNPAGIQF</sequence>
<dbReference type="EC" id="1.20.4.1" evidence="4"/>
<keyword evidence="4" id="KW-0560">Oxidoreductase</keyword>
<evidence type="ECO:0000313" key="5">
    <source>
        <dbReference type="Proteomes" id="UP000185911"/>
    </source>
</evidence>
<dbReference type="CDD" id="cd02976">
    <property type="entry name" value="NrdH"/>
    <property type="match status" value="1"/>
</dbReference>
<dbReference type="Pfam" id="PF00462">
    <property type="entry name" value="Glutaredoxin"/>
    <property type="match status" value="1"/>
</dbReference>
<dbReference type="AlphaFoldDB" id="A0A1Q8YC61"/>
<dbReference type="InterPro" id="IPR002109">
    <property type="entry name" value="Glutaredoxin"/>
</dbReference>
<dbReference type="SUPFAM" id="SSF52833">
    <property type="entry name" value="Thioredoxin-like"/>
    <property type="match status" value="1"/>
</dbReference>
<evidence type="ECO:0000256" key="1">
    <source>
        <dbReference type="SAM" id="MobiDB-lite"/>
    </source>
</evidence>
<feature type="domain" description="DUF4124" evidence="3">
    <location>
        <begin position="32"/>
        <end position="79"/>
    </location>
</feature>
<dbReference type="Proteomes" id="UP000185911">
    <property type="component" value="Unassembled WGS sequence"/>
</dbReference>
<dbReference type="Pfam" id="PF13511">
    <property type="entry name" value="DUF4124"/>
    <property type="match status" value="1"/>
</dbReference>
<evidence type="ECO:0000259" key="2">
    <source>
        <dbReference type="Pfam" id="PF00462"/>
    </source>
</evidence>
<evidence type="ECO:0000313" key="4">
    <source>
        <dbReference type="EMBL" id="OLP05597.1"/>
    </source>
</evidence>
<accession>A0A1Q8YC61</accession>
<dbReference type="InterPro" id="IPR025392">
    <property type="entry name" value="DUF4124"/>
</dbReference>
<protein>
    <submittedName>
        <fullName evidence="4">Glutaredoxin</fullName>
        <ecNumber evidence="4">1.20.4.1</ecNumber>
    </submittedName>
</protein>
<feature type="domain" description="Glutaredoxin" evidence="2">
    <location>
        <begin position="99"/>
        <end position="155"/>
    </location>
</feature>
<dbReference type="PROSITE" id="PS51354">
    <property type="entry name" value="GLUTAREDOXIN_2"/>
    <property type="match status" value="1"/>
</dbReference>
<proteinExistence type="predicted"/>
<keyword evidence="5" id="KW-1185">Reference proteome</keyword>
<dbReference type="EMBL" id="MSYM01000016">
    <property type="protein sequence ID" value="OLP05597.1"/>
    <property type="molecule type" value="Genomic_DNA"/>
</dbReference>
<dbReference type="InterPro" id="IPR036249">
    <property type="entry name" value="Thioredoxin-like_sf"/>
</dbReference>